<protein>
    <recommendedName>
        <fullName evidence="3">ATP-binding protein</fullName>
    </recommendedName>
</protein>
<dbReference type="PANTHER" id="PTHR37807">
    <property type="entry name" value="OS07G0160300 PROTEIN"/>
    <property type="match status" value="1"/>
</dbReference>
<comment type="caution">
    <text evidence="1">The sequence shown here is derived from an EMBL/GenBank/DDBJ whole genome shotgun (WGS) entry which is preliminary data.</text>
</comment>
<sequence>MSLPHLIIVSGPSGVGKTTLAQRLGKDLHLPVLHRDGMMEKLYDALEMQPETRHPLLNSASFQLTYYMTGILLDAGQSLILEATLSRPERSTPEFLALKAQHDFVPLQIACGGDGDVIMQRFLARIKASDRHPCHRDSRLVTTKPEAILRGYHPTMDIGGDVIPLDMTDPAALDYEALLSRVRAHLNLL</sequence>
<dbReference type="Pfam" id="PF13671">
    <property type="entry name" value="AAA_33"/>
    <property type="match status" value="1"/>
</dbReference>
<gene>
    <name evidence="1" type="ORF">KTT_22910</name>
</gene>
<dbReference type="PANTHER" id="PTHR37807:SF3">
    <property type="entry name" value="OS07G0160300 PROTEIN"/>
    <property type="match status" value="1"/>
</dbReference>
<dbReference type="SUPFAM" id="SSF52540">
    <property type="entry name" value="P-loop containing nucleoside triphosphate hydrolases"/>
    <property type="match status" value="1"/>
</dbReference>
<evidence type="ECO:0000313" key="1">
    <source>
        <dbReference type="EMBL" id="GCE12432.1"/>
    </source>
</evidence>
<keyword evidence="2" id="KW-1185">Reference proteome</keyword>
<accession>A0A402A057</accession>
<organism evidence="1 2">
    <name type="scientific">Tengunoibacter tsumagoiensis</name>
    <dbReference type="NCBI Taxonomy" id="2014871"/>
    <lineage>
        <taxon>Bacteria</taxon>
        <taxon>Bacillati</taxon>
        <taxon>Chloroflexota</taxon>
        <taxon>Ktedonobacteria</taxon>
        <taxon>Ktedonobacterales</taxon>
        <taxon>Dictyobacteraceae</taxon>
        <taxon>Tengunoibacter</taxon>
    </lineage>
</organism>
<proteinExistence type="predicted"/>
<evidence type="ECO:0000313" key="2">
    <source>
        <dbReference type="Proteomes" id="UP000287352"/>
    </source>
</evidence>
<dbReference type="AlphaFoldDB" id="A0A402A057"/>
<evidence type="ECO:0008006" key="3">
    <source>
        <dbReference type="Google" id="ProtNLM"/>
    </source>
</evidence>
<name>A0A402A057_9CHLR</name>
<dbReference type="InterPro" id="IPR027417">
    <property type="entry name" value="P-loop_NTPase"/>
</dbReference>
<dbReference type="EMBL" id="BIFR01000001">
    <property type="protein sequence ID" value="GCE12432.1"/>
    <property type="molecule type" value="Genomic_DNA"/>
</dbReference>
<dbReference type="RefSeq" id="WP_161975428.1">
    <property type="nucleotide sequence ID" value="NZ_BIFR01000001.1"/>
</dbReference>
<dbReference type="Gene3D" id="3.40.50.300">
    <property type="entry name" value="P-loop containing nucleotide triphosphate hydrolases"/>
    <property type="match status" value="1"/>
</dbReference>
<reference evidence="2" key="1">
    <citation type="submission" date="2018-12" db="EMBL/GenBank/DDBJ databases">
        <title>Tengunoibacter tsumagoiensis gen. nov., sp. nov., Dictyobacter kobayashii sp. nov., D. alpinus sp. nov., and D. joshuensis sp. nov. and description of Dictyobacteraceae fam. nov. within the order Ktedonobacterales isolated from Tengu-no-mugimeshi.</title>
        <authorList>
            <person name="Wang C.M."/>
            <person name="Zheng Y."/>
            <person name="Sakai Y."/>
            <person name="Toyoda A."/>
            <person name="Minakuchi Y."/>
            <person name="Abe K."/>
            <person name="Yokota A."/>
            <person name="Yabe S."/>
        </authorList>
    </citation>
    <scope>NUCLEOTIDE SEQUENCE [LARGE SCALE GENOMIC DNA]</scope>
    <source>
        <strain evidence="2">Uno3</strain>
    </source>
</reference>
<dbReference type="Proteomes" id="UP000287352">
    <property type="component" value="Unassembled WGS sequence"/>
</dbReference>